<reference evidence="1 2" key="1">
    <citation type="journal article" date="2019" name="Int. J. Syst. Evol. Microbiol.">
        <title>The Global Catalogue of Microorganisms (GCM) 10K type strain sequencing project: providing services to taxonomists for standard genome sequencing and annotation.</title>
        <authorList>
            <consortium name="The Broad Institute Genomics Platform"/>
            <consortium name="The Broad Institute Genome Sequencing Center for Infectious Disease"/>
            <person name="Wu L."/>
            <person name="Ma J."/>
        </authorList>
    </citation>
    <scope>NUCLEOTIDE SEQUENCE [LARGE SCALE GENOMIC DNA]</scope>
    <source>
        <strain evidence="1 2">JCM 6923</strain>
    </source>
</reference>
<sequence>MPPTAMLVAETVESEMIISEEFDKEDLEVLAGPVPTPGCGNGPACGICSA</sequence>
<keyword evidence="2" id="KW-1185">Reference proteome</keyword>
<dbReference type="EMBL" id="BAAATL010000005">
    <property type="protein sequence ID" value="GAA2471611.1"/>
    <property type="molecule type" value="Genomic_DNA"/>
</dbReference>
<gene>
    <name evidence="1" type="ORF">GCM10010422_12580</name>
</gene>
<proteinExistence type="predicted"/>
<dbReference type="Proteomes" id="UP001501721">
    <property type="component" value="Unassembled WGS sequence"/>
</dbReference>
<accession>A0ABN3KTL2</accession>
<organism evidence="1 2">
    <name type="scientific">Streptomyces graminearus</name>
    <dbReference type="NCBI Taxonomy" id="284030"/>
    <lineage>
        <taxon>Bacteria</taxon>
        <taxon>Bacillati</taxon>
        <taxon>Actinomycetota</taxon>
        <taxon>Actinomycetes</taxon>
        <taxon>Kitasatosporales</taxon>
        <taxon>Streptomycetaceae</taxon>
        <taxon>Streptomyces</taxon>
    </lineage>
</organism>
<comment type="caution">
    <text evidence="1">The sequence shown here is derived from an EMBL/GenBank/DDBJ whole genome shotgun (WGS) entry which is preliminary data.</text>
</comment>
<evidence type="ECO:0000313" key="2">
    <source>
        <dbReference type="Proteomes" id="UP001501721"/>
    </source>
</evidence>
<name>A0ABN3KTL2_9ACTN</name>
<evidence type="ECO:0000313" key="1">
    <source>
        <dbReference type="EMBL" id="GAA2471611.1"/>
    </source>
</evidence>
<protein>
    <submittedName>
        <fullName evidence="1">Uncharacterized protein</fullName>
    </submittedName>
</protein>